<feature type="region of interest" description="Disordered" evidence="1">
    <location>
        <begin position="210"/>
        <end position="238"/>
    </location>
</feature>
<dbReference type="EMBL" id="PVEM01000001">
    <property type="protein sequence ID" value="PTD11295.1"/>
    <property type="molecule type" value="Genomic_DNA"/>
</dbReference>
<feature type="region of interest" description="Disordered" evidence="1">
    <location>
        <begin position="416"/>
        <end position="653"/>
    </location>
</feature>
<organism evidence="2 3">
    <name type="scientific">Fusarium culmorum</name>
    <dbReference type="NCBI Taxonomy" id="5516"/>
    <lineage>
        <taxon>Eukaryota</taxon>
        <taxon>Fungi</taxon>
        <taxon>Dikarya</taxon>
        <taxon>Ascomycota</taxon>
        <taxon>Pezizomycotina</taxon>
        <taxon>Sordariomycetes</taxon>
        <taxon>Hypocreomycetidae</taxon>
        <taxon>Hypocreales</taxon>
        <taxon>Nectriaceae</taxon>
        <taxon>Fusarium</taxon>
    </lineage>
</organism>
<reference evidence="2 3" key="1">
    <citation type="submission" date="2018-02" db="EMBL/GenBank/DDBJ databases">
        <title>Fusarium culmorum secondary metabolites in fungal-bacterial-plant interactions.</title>
        <authorList>
            <person name="Schmidt R."/>
        </authorList>
    </citation>
    <scope>NUCLEOTIDE SEQUENCE [LARGE SCALE GENOMIC DNA]</scope>
    <source>
        <strain evidence="2 3">PV</strain>
    </source>
</reference>
<feature type="compositionally biased region" description="Polar residues" evidence="1">
    <location>
        <begin position="608"/>
        <end position="626"/>
    </location>
</feature>
<accession>A0A2T4H6D8</accession>
<feature type="compositionally biased region" description="Polar residues" evidence="1">
    <location>
        <begin position="1"/>
        <end position="18"/>
    </location>
</feature>
<feature type="compositionally biased region" description="Basic residues" evidence="1">
    <location>
        <begin position="31"/>
        <end position="57"/>
    </location>
</feature>
<evidence type="ECO:0000256" key="1">
    <source>
        <dbReference type="SAM" id="MobiDB-lite"/>
    </source>
</evidence>
<feature type="region of interest" description="Disordered" evidence="1">
    <location>
        <begin position="1"/>
        <end position="99"/>
    </location>
</feature>
<protein>
    <submittedName>
        <fullName evidence="2">Uncharacterized protein</fullName>
    </submittedName>
</protein>
<feature type="compositionally biased region" description="Basic and acidic residues" evidence="1">
    <location>
        <begin position="491"/>
        <end position="502"/>
    </location>
</feature>
<feature type="compositionally biased region" description="Polar residues" evidence="1">
    <location>
        <begin position="226"/>
        <end position="238"/>
    </location>
</feature>
<dbReference type="Proteomes" id="UP000241587">
    <property type="component" value="Unassembled WGS sequence"/>
</dbReference>
<dbReference type="OrthoDB" id="273010at2759"/>
<dbReference type="OMA" id="ANRIDSY"/>
<proteinExistence type="predicted"/>
<feature type="compositionally biased region" description="Polar residues" evidence="1">
    <location>
        <begin position="513"/>
        <end position="531"/>
    </location>
</feature>
<gene>
    <name evidence="2" type="ORF">FCULG_00003964</name>
</gene>
<feature type="region of interest" description="Disordered" evidence="1">
    <location>
        <begin position="370"/>
        <end position="393"/>
    </location>
</feature>
<comment type="caution">
    <text evidence="2">The sequence shown here is derived from an EMBL/GenBank/DDBJ whole genome shotgun (WGS) entry which is preliminary data.</text>
</comment>
<evidence type="ECO:0000313" key="3">
    <source>
        <dbReference type="Proteomes" id="UP000241587"/>
    </source>
</evidence>
<keyword evidence="3" id="KW-1185">Reference proteome</keyword>
<feature type="compositionally biased region" description="Polar residues" evidence="1">
    <location>
        <begin position="59"/>
        <end position="77"/>
    </location>
</feature>
<dbReference type="AlphaFoldDB" id="A0A2T4H6D8"/>
<name>A0A2T4H6D8_FUSCU</name>
<evidence type="ECO:0000313" key="2">
    <source>
        <dbReference type="EMBL" id="PTD11295.1"/>
    </source>
</evidence>
<feature type="region of interest" description="Disordered" evidence="1">
    <location>
        <begin position="253"/>
        <end position="273"/>
    </location>
</feature>
<sequence length="749" mass="82892">MVTSSSKLTSSNHPSFTKTRPPHSVSDNSGRRGRSIFLPRRHVRVRHRTPTSQRHGRQPFSSPVHTPSATSSSNKSPDNAIEPHGATERTPTGDPVTQNQTWLDYDLQSRPGHASEVSSMITENGHRFFSPLHVSEMDVVTPQRRVSPSSLRDHPGTTETHKYATPSQVSGTDVFGDISTTRNNLNLNNELVEAISRNVAQQLHLLTIKDESPRLKHSQKKAAPPTSDSLENGSRTTSQREALDHFTQELQQYAEQSDAKGKLPVLTPTPPRSGASLRTIAALLPFRSEFKAAGLAITSKDQANHPFYPVSLKHRATTTPNLKSPSKQPHLVQVDGATRCPSSSTEIPFPAAEDMDEWRYAMVDNNERPRKRTTAADQAHRTRCTSCRSGNLPLHSEAPEKRLLAGPTAGVPRTHMHSFPEWPNMVSPEKRTSCKRRVHEKQAVNSYSRSTPSRRKPRQTTAAFFSGPKTPAGRSVISKRSTAPYGTGLSLDKHRSRAESGARTHVSRLTKAGQDQSPGARSVRPSKSLNQPGLVYKSPRRSHSLSADIVVPQRVQSVNRHEKPLPEPPQPGSTTTSVGEDCGLLAKADTLPSTPEKVSRDKGKGNAPQDNNDNYHSSSISPNHVTVCSRGFSGHKIGRPNVPKRMSSIQSLQTKTRECDRVEILDRDVLRGLHIAASAACNEQIDAFIREKTGLHIRRFLSDLMPLESLGNNPARDVKERRAERRRAEIRATKRRVRRSRQARGRAML</sequence>